<evidence type="ECO:0000313" key="1">
    <source>
        <dbReference type="EMBL" id="PTH79836.1"/>
    </source>
</evidence>
<dbReference type="Gene3D" id="2.20.110.10">
    <property type="entry name" value="Histone H3 K4-specific methyltransferase SET7/9 N-terminal domain"/>
    <property type="match status" value="1"/>
</dbReference>
<organism evidence="1 2">
    <name type="scientific">Aeromonas veronii</name>
    <dbReference type="NCBI Taxonomy" id="654"/>
    <lineage>
        <taxon>Bacteria</taxon>
        <taxon>Pseudomonadati</taxon>
        <taxon>Pseudomonadota</taxon>
        <taxon>Gammaproteobacteria</taxon>
        <taxon>Aeromonadales</taxon>
        <taxon>Aeromonadaceae</taxon>
        <taxon>Aeromonas</taxon>
    </lineage>
</organism>
<dbReference type="AlphaFoldDB" id="A0A2T4MZ82"/>
<gene>
    <name evidence="1" type="ORF">DAA48_18170</name>
</gene>
<dbReference type="Proteomes" id="UP000241986">
    <property type="component" value="Unassembled WGS sequence"/>
</dbReference>
<evidence type="ECO:0008006" key="3">
    <source>
        <dbReference type="Google" id="ProtNLM"/>
    </source>
</evidence>
<name>A0A2T4MZ82_AERVE</name>
<sequence length="359" mass="41204">MCLLQGCGDTIDCNGTKEKEDVIKIIHQELSKAVWHKEMSLAFSGTPELKNIKMLAKNDDLQQGQCNAKYSFIYNQKPHEVDVNYNLAHFEDNGNTEVVVYIESIKAGLIGLALSSPPIKNTTEKFIDKVTGKTIHTIEWKNNKKNGEEIFFDITTGKIKHKIEWKNNSKHGNETLLDKDGKTVLIDINWIDGKANGFEKRYNPKRTKFSTDLVWKDGKQTGIYTDYGFPYDESAYDEYHYKNGKLDGVYTSAHMGQFPDKTIIKSYKDGKLNGLSKTFYKGELIEEIMYKDGNEVKETMYRNGKVVNVQLEKEMQMNFDKCLDDMYSKFIERDTGAGITQEIEDGWKASCAKYRPDYP</sequence>
<reference evidence="1 2" key="1">
    <citation type="submission" date="2018-03" db="EMBL/GenBank/DDBJ databases">
        <title>Aeromonas veronii whole genome sequencing and analysis.</title>
        <authorList>
            <person name="Xie H."/>
            <person name="Liu T."/>
            <person name="Wang K."/>
        </authorList>
    </citation>
    <scope>NUCLEOTIDE SEQUENCE [LARGE SCALE GENOMIC DNA]</scope>
    <source>
        <strain evidence="1 2">XH.VA.1</strain>
    </source>
</reference>
<evidence type="ECO:0000313" key="2">
    <source>
        <dbReference type="Proteomes" id="UP000241986"/>
    </source>
</evidence>
<dbReference type="SUPFAM" id="SSF82185">
    <property type="entry name" value="Histone H3 K4-specific methyltransferase SET7/9 N-terminal domain"/>
    <property type="match status" value="1"/>
</dbReference>
<protein>
    <recommendedName>
        <fullName evidence="3">Toxin-antitoxin system YwqK family antitoxin</fullName>
    </recommendedName>
</protein>
<proteinExistence type="predicted"/>
<accession>A0A2T4MZ82</accession>
<dbReference type="EMBL" id="PZKL01000039">
    <property type="protein sequence ID" value="PTH79836.1"/>
    <property type="molecule type" value="Genomic_DNA"/>
</dbReference>
<comment type="caution">
    <text evidence="1">The sequence shown here is derived from an EMBL/GenBank/DDBJ whole genome shotgun (WGS) entry which is preliminary data.</text>
</comment>